<dbReference type="Pfam" id="PF19259">
    <property type="entry name" value="Ty3_capsid"/>
    <property type="match status" value="1"/>
</dbReference>
<keyword evidence="3" id="KW-1185">Reference proteome</keyword>
<name>A0ABD0MNX0_CIRMR</name>
<evidence type="ECO:0000259" key="1">
    <source>
        <dbReference type="Pfam" id="PF19259"/>
    </source>
</evidence>
<sequence>LHLHQFANDRARIAFIISLLAGRALQWADALWRSESPLIYSLSGFVKHFKKVFSQATTEISVHDELLGLRQADLTIHDYTLRFRTLAASSGWNAAFRRARGHLRGLGGLGEFPAKSFPHLSTYNRLPYGVFTHYRCHSRAHSSSTRGYDHGELSRGKQVRRITNGLCLYYGSQDHLLRTCPLHPPCPVVSTVHITPSVSHGPYIDALLTHNCTSFPVKILVDSGASGNFISSHTLQWLHIPSTNNWTIYQIATIQGKPLGKVLVHHCTPEVMLDIGCLHSERILLLVLEEANVDIVLGHPWLTRHDPIINWRSGEIQKWSSRCYQECLKELPKPVITTTHLSVCFTSVEYQAFQDFFSKVAATHLLPH</sequence>
<dbReference type="CDD" id="cd00303">
    <property type="entry name" value="retropepsin_like"/>
    <property type="match status" value="1"/>
</dbReference>
<dbReference type="Proteomes" id="UP001529510">
    <property type="component" value="Unassembled WGS sequence"/>
</dbReference>
<feature type="domain" description="Ty3 transposon capsid-like protein" evidence="1">
    <location>
        <begin position="3"/>
        <end position="87"/>
    </location>
</feature>
<dbReference type="SUPFAM" id="SSF50630">
    <property type="entry name" value="Acid proteases"/>
    <property type="match status" value="1"/>
</dbReference>
<feature type="non-terminal residue" evidence="2">
    <location>
        <position position="1"/>
    </location>
</feature>
<organism evidence="2 3">
    <name type="scientific">Cirrhinus mrigala</name>
    <name type="common">Mrigala</name>
    <dbReference type="NCBI Taxonomy" id="683832"/>
    <lineage>
        <taxon>Eukaryota</taxon>
        <taxon>Metazoa</taxon>
        <taxon>Chordata</taxon>
        <taxon>Craniata</taxon>
        <taxon>Vertebrata</taxon>
        <taxon>Euteleostomi</taxon>
        <taxon>Actinopterygii</taxon>
        <taxon>Neopterygii</taxon>
        <taxon>Teleostei</taxon>
        <taxon>Ostariophysi</taxon>
        <taxon>Cypriniformes</taxon>
        <taxon>Cyprinidae</taxon>
        <taxon>Labeoninae</taxon>
        <taxon>Labeonini</taxon>
        <taxon>Cirrhinus</taxon>
    </lineage>
</organism>
<dbReference type="InterPro" id="IPR045358">
    <property type="entry name" value="Ty3_capsid"/>
</dbReference>
<dbReference type="InterPro" id="IPR032567">
    <property type="entry name" value="RTL1-rel"/>
</dbReference>
<dbReference type="InterPro" id="IPR021109">
    <property type="entry name" value="Peptidase_aspartic_dom_sf"/>
</dbReference>
<proteinExistence type="predicted"/>
<dbReference type="PANTHER" id="PTHR15503:SF22">
    <property type="entry name" value="TRANSPOSON TY3-I GAG POLYPROTEIN"/>
    <property type="match status" value="1"/>
</dbReference>
<dbReference type="Pfam" id="PF08284">
    <property type="entry name" value="RVP_2"/>
    <property type="match status" value="1"/>
</dbReference>
<dbReference type="Gene3D" id="2.40.70.10">
    <property type="entry name" value="Acid Proteases"/>
    <property type="match status" value="1"/>
</dbReference>
<evidence type="ECO:0000313" key="2">
    <source>
        <dbReference type="EMBL" id="KAL0151300.1"/>
    </source>
</evidence>
<comment type="caution">
    <text evidence="2">The sequence shown here is derived from an EMBL/GenBank/DDBJ whole genome shotgun (WGS) entry which is preliminary data.</text>
</comment>
<dbReference type="PANTHER" id="PTHR15503">
    <property type="entry name" value="LDOC1 RELATED"/>
    <property type="match status" value="1"/>
</dbReference>
<dbReference type="EMBL" id="JAMKFB020000255">
    <property type="protein sequence ID" value="KAL0151300.1"/>
    <property type="molecule type" value="Genomic_DNA"/>
</dbReference>
<protein>
    <recommendedName>
        <fullName evidence="1">Ty3 transposon capsid-like protein domain-containing protein</fullName>
    </recommendedName>
</protein>
<evidence type="ECO:0000313" key="3">
    <source>
        <dbReference type="Proteomes" id="UP001529510"/>
    </source>
</evidence>
<accession>A0ABD0MNX0</accession>
<reference evidence="2 3" key="1">
    <citation type="submission" date="2024-05" db="EMBL/GenBank/DDBJ databases">
        <title>Genome sequencing and assembly of Indian major carp, Cirrhinus mrigala (Hamilton, 1822).</title>
        <authorList>
            <person name="Mohindra V."/>
            <person name="Chowdhury L.M."/>
            <person name="Lal K."/>
            <person name="Jena J.K."/>
        </authorList>
    </citation>
    <scope>NUCLEOTIDE SEQUENCE [LARGE SCALE GENOMIC DNA]</scope>
    <source>
        <strain evidence="2">CM1030</strain>
        <tissue evidence="2">Blood</tissue>
    </source>
</reference>
<gene>
    <name evidence="2" type="ORF">M9458_053491</name>
</gene>
<dbReference type="AlphaFoldDB" id="A0ABD0MNX0"/>